<dbReference type="RefSeq" id="WP_060567552.1">
    <property type="nucleotide sequence ID" value="NZ_CP040006.1"/>
</dbReference>
<evidence type="ECO:0000313" key="2">
    <source>
        <dbReference type="Proteomes" id="UP000054686"/>
    </source>
</evidence>
<dbReference type="OrthoDB" id="3268441at2"/>
<sequence>MTAALPLASVSDLEAALGRDLNETEKRRAEFVLDKLSAAFRDRARQTFTVEQYTHRLKVDGGGRIFPTRTPLLAVQSVTTDDGTPVAWQLRHGFVQVDKPASDFLVVTYSAGLDEVPAAVRLQLADSARRIMSIDAAAAHGATQATDTTGPFTQTRQYASWAIGGQALLSPDDQALADTFRPRRSGHVWVMEA</sequence>
<accession>A0A0V8RQJ1</accession>
<proteinExistence type="predicted"/>
<dbReference type="EMBL" id="LLVT01000004">
    <property type="protein sequence ID" value="KSW10202.1"/>
    <property type="molecule type" value="Genomic_DNA"/>
</dbReference>
<dbReference type="AlphaFoldDB" id="A0A0V8RQJ1"/>
<organism evidence="1 2">
    <name type="scientific">Schaalia odontolytica</name>
    <dbReference type="NCBI Taxonomy" id="1660"/>
    <lineage>
        <taxon>Bacteria</taxon>
        <taxon>Bacillati</taxon>
        <taxon>Actinomycetota</taxon>
        <taxon>Actinomycetes</taxon>
        <taxon>Actinomycetales</taxon>
        <taxon>Actinomycetaceae</taxon>
        <taxon>Schaalia</taxon>
    </lineage>
</organism>
<comment type="caution">
    <text evidence="1">The sequence shown here is derived from an EMBL/GenBank/DDBJ whole genome shotgun (WGS) entry which is preliminary data.</text>
</comment>
<name>A0A0V8RQJ1_9ACTO</name>
<gene>
    <name evidence="1" type="ORF">APY09_09355</name>
</gene>
<evidence type="ECO:0000313" key="1">
    <source>
        <dbReference type="EMBL" id="KSW10202.1"/>
    </source>
</evidence>
<protein>
    <submittedName>
        <fullName evidence="1">Uncharacterized protein</fullName>
    </submittedName>
</protein>
<reference evidence="1 2" key="1">
    <citation type="submission" date="2015-10" db="EMBL/GenBank/DDBJ databases">
        <title>Draft Genome of Actinomyces odontolyticus subsp. actinosynbacter strain XH001.</title>
        <authorList>
            <person name="Mclean J.S."/>
            <person name="He X."/>
        </authorList>
    </citation>
    <scope>NUCLEOTIDE SEQUENCE [LARGE SCALE GENOMIC DNA]</scope>
    <source>
        <strain evidence="1 2">XH001</strain>
    </source>
</reference>
<dbReference type="Proteomes" id="UP000054686">
    <property type="component" value="Unassembled WGS sequence"/>
</dbReference>